<dbReference type="InterPro" id="IPR007803">
    <property type="entry name" value="Asp/Arg/Pro-Hydrxlase"/>
</dbReference>
<feature type="transmembrane region" description="Helical" evidence="4">
    <location>
        <begin position="12"/>
        <end position="32"/>
    </location>
</feature>
<dbReference type="GO" id="GO:0016020">
    <property type="term" value="C:membrane"/>
    <property type="evidence" value="ECO:0007669"/>
    <property type="project" value="TreeGrafter"/>
</dbReference>
<dbReference type="Gene3D" id="2.60.120.330">
    <property type="entry name" value="B-lactam Antibiotic, Isopenicillin N Synthase, Chain"/>
    <property type="match status" value="1"/>
</dbReference>
<keyword evidence="3" id="KW-0560">Oxidoreductase</keyword>
<keyword evidence="4" id="KW-0812">Transmembrane</keyword>
<evidence type="ECO:0000256" key="1">
    <source>
        <dbReference type="ARBA" id="ARBA00007730"/>
    </source>
</evidence>
<proteinExistence type="inferred from homology"/>
<evidence type="ECO:0000256" key="2">
    <source>
        <dbReference type="ARBA" id="ARBA00022964"/>
    </source>
</evidence>
<dbReference type="PANTHER" id="PTHR46332">
    <property type="entry name" value="ASPARTATE BETA-HYDROXYLASE DOMAIN-CONTAINING PROTEIN 2"/>
    <property type="match status" value="1"/>
</dbReference>
<keyword evidence="4" id="KW-1133">Transmembrane helix</keyword>
<evidence type="ECO:0000256" key="3">
    <source>
        <dbReference type="ARBA" id="ARBA00023002"/>
    </source>
</evidence>
<dbReference type="GeneID" id="112041350"/>
<dbReference type="Pfam" id="PF05118">
    <property type="entry name" value="Asp_Arg_Hydrox"/>
    <property type="match status" value="1"/>
</dbReference>
<keyword evidence="6" id="KW-1185">Reference proteome</keyword>
<keyword evidence="4" id="KW-0472">Membrane</keyword>
<accession>A0A2R2MJC6</accession>
<feature type="domain" description="Aspartyl/asparaginy/proline hydroxylase" evidence="5">
    <location>
        <begin position="168"/>
        <end position="297"/>
    </location>
</feature>
<protein>
    <submittedName>
        <fullName evidence="7">Aspartate beta-hydroxylase domain-containing protein 2-like</fullName>
    </submittedName>
</protein>
<dbReference type="InParanoid" id="A0A2R2MJC6"/>
<gene>
    <name evidence="7" type="primary">LOC112041350</name>
</gene>
<dbReference type="OrthoDB" id="438431at2759"/>
<organism evidence="6 7">
    <name type="scientific">Lingula anatina</name>
    <name type="common">Brachiopod</name>
    <name type="synonym">Lingula unguis</name>
    <dbReference type="NCBI Taxonomy" id="7574"/>
    <lineage>
        <taxon>Eukaryota</taxon>
        <taxon>Metazoa</taxon>
        <taxon>Spiralia</taxon>
        <taxon>Lophotrochozoa</taxon>
        <taxon>Brachiopoda</taxon>
        <taxon>Linguliformea</taxon>
        <taxon>Lingulata</taxon>
        <taxon>Lingulida</taxon>
        <taxon>Linguloidea</taxon>
        <taxon>Lingulidae</taxon>
        <taxon>Lingula</taxon>
    </lineage>
</organism>
<dbReference type="PANTHER" id="PTHR46332:SF5">
    <property type="entry name" value="ASPARTATE BETA-HYDROXYLASE DOMAIN CONTAINING 2"/>
    <property type="match status" value="1"/>
</dbReference>
<evidence type="ECO:0000313" key="6">
    <source>
        <dbReference type="Proteomes" id="UP000085678"/>
    </source>
</evidence>
<evidence type="ECO:0000313" key="7">
    <source>
        <dbReference type="RefSeq" id="XP_023930177.1"/>
    </source>
</evidence>
<dbReference type="RefSeq" id="XP_013387364.2">
    <property type="nucleotide sequence ID" value="XM_013531910.2"/>
</dbReference>
<keyword evidence="2" id="KW-0223">Dioxygenase</keyword>
<dbReference type="GO" id="GO:0051213">
    <property type="term" value="F:dioxygenase activity"/>
    <property type="evidence" value="ECO:0007669"/>
    <property type="project" value="UniProtKB-KW"/>
</dbReference>
<comment type="similarity">
    <text evidence="1">Belongs to the aspartyl/asparaginyl beta-hydroxylase family.</text>
</comment>
<dbReference type="InterPro" id="IPR027443">
    <property type="entry name" value="IPNS-like_sf"/>
</dbReference>
<dbReference type="Proteomes" id="UP000085678">
    <property type="component" value="Unplaced"/>
</dbReference>
<dbReference type="AlphaFoldDB" id="A0A2R2MJC6"/>
<dbReference type="KEGG" id="lak:106156588"/>
<dbReference type="RefSeq" id="XP_023930177.1">
    <property type="nucleotide sequence ID" value="XM_024074409.1"/>
</dbReference>
<evidence type="ECO:0000259" key="5">
    <source>
        <dbReference type="Pfam" id="PF05118"/>
    </source>
</evidence>
<reference evidence="7" key="1">
    <citation type="submission" date="2025-08" db="UniProtKB">
        <authorList>
            <consortium name="RefSeq"/>
        </authorList>
    </citation>
    <scope>IDENTIFICATION</scope>
    <source>
        <tissue evidence="7">Gonads</tissue>
    </source>
</reference>
<dbReference type="KEGG" id="lak:112041350"/>
<name>A0A2R2MJC6_LINAN</name>
<evidence type="ECO:0000256" key="4">
    <source>
        <dbReference type="SAM" id="Phobius"/>
    </source>
</evidence>
<dbReference type="STRING" id="7574.A0A2R2MJC6"/>
<sequence length="315" mass="35550">MESLWKEFLSEGFCFLFCVALFTFIFINRKLFVKFISNFYHGDKIQHNSSALCDSPGCVRCNKYEQAQIRAKKRLDMYLAIVQAEPEGPKTNQKHLDRISESVMGEGNVKYEVENQCPNVLYVKGLLAKPIWQDCMFQADVKILESNADSIFKEFECVYASTVGWVCNTTPTGKWLVFHLVNQGTKLEDNCKKCPHTVSLLKALPSFMGCNLLGNASFSVVYPGTEIAEHFGPTNIRIRTHLGLVVPPECELHVGGQTATWKQGQCTVFDDSFSHSVKHSVKGEGSRVVFMVDLWHPGLTLEEKIALDFIYSPDL</sequence>
<dbReference type="InterPro" id="IPR051821">
    <property type="entry name" value="Asp/Asn_beta-hydroxylase"/>
</dbReference>
<dbReference type="SUPFAM" id="SSF51197">
    <property type="entry name" value="Clavaminate synthase-like"/>
    <property type="match status" value="1"/>
</dbReference>